<dbReference type="EMBL" id="MFIV01000095">
    <property type="protein sequence ID" value="OGF98499.1"/>
    <property type="molecule type" value="Genomic_DNA"/>
</dbReference>
<accession>A0A1F5YEB7</accession>
<evidence type="ECO:0008006" key="6">
    <source>
        <dbReference type="Google" id="ProtNLM"/>
    </source>
</evidence>
<dbReference type="AlphaFoldDB" id="A0A1F5YEB7"/>
<name>A0A1F5YEB7_9BACT</name>
<dbReference type="GO" id="GO:0005829">
    <property type="term" value="C:cytosol"/>
    <property type="evidence" value="ECO:0007669"/>
    <property type="project" value="TreeGrafter"/>
</dbReference>
<dbReference type="GO" id="GO:0050821">
    <property type="term" value="P:protein stabilization"/>
    <property type="evidence" value="ECO:0007669"/>
    <property type="project" value="TreeGrafter"/>
</dbReference>
<comment type="similarity">
    <text evidence="1">Belongs to the Skp family.</text>
</comment>
<gene>
    <name evidence="4" type="ORF">A2Z86_11385</name>
</gene>
<feature type="coiled-coil region" evidence="3">
    <location>
        <begin position="34"/>
        <end position="68"/>
    </location>
</feature>
<dbReference type="PANTHER" id="PTHR35089:SF1">
    <property type="entry name" value="CHAPERONE PROTEIN SKP"/>
    <property type="match status" value="1"/>
</dbReference>
<dbReference type="InterPro" id="IPR024930">
    <property type="entry name" value="Skp_dom_sf"/>
</dbReference>
<evidence type="ECO:0000313" key="4">
    <source>
        <dbReference type="EMBL" id="OGF98499.1"/>
    </source>
</evidence>
<dbReference type="SMART" id="SM00935">
    <property type="entry name" value="OmpH"/>
    <property type="match status" value="1"/>
</dbReference>
<dbReference type="InterPro" id="IPR005632">
    <property type="entry name" value="Chaperone_Skp"/>
</dbReference>
<dbReference type="Proteomes" id="UP000176992">
    <property type="component" value="Unassembled WGS sequence"/>
</dbReference>
<dbReference type="Pfam" id="PF03938">
    <property type="entry name" value="OmpH"/>
    <property type="match status" value="1"/>
</dbReference>
<evidence type="ECO:0000313" key="5">
    <source>
        <dbReference type="Proteomes" id="UP000176992"/>
    </source>
</evidence>
<dbReference type="GO" id="GO:0051082">
    <property type="term" value="F:unfolded protein binding"/>
    <property type="evidence" value="ECO:0007669"/>
    <property type="project" value="InterPro"/>
</dbReference>
<reference evidence="4 5" key="1">
    <citation type="journal article" date="2016" name="Nat. Commun.">
        <title>Thousands of microbial genomes shed light on interconnected biogeochemical processes in an aquifer system.</title>
        <authorList>
            <person name="Anantharaman K."/>
            <person name="Brown C.T."/>
            <person name="Hug L.A."/>
            <person name="Sharon I."/>
            <person name="Castelle C.J."/>
            <person name="Probst A.J."/>
            <person name="Thomas B.C."/>
            <person name="Singh A."/>
            <person name="Wilkins M.J."/>
            <person name="Karaoz U."/>
            <person name="Brodie E.L."/>
            <person name="Williams K.H."/>
            <person name="Hubbard S.S."/>
            <person name="Banfield J.F."/>
        </authorList>
    </citation>
    <scope>NUCLEOTIDE SEQUENCE [LARGE SCALE GENOMIC DNA]</scope>
</reference>
<sequence>MLGLATIAAAQTYKIGYVQVDLLMQNFPEHEDASKTYDKELESWQTQLNEYQQEIQSLEEEFQQRAMLFSPEKKREKQDEILTKRQEAVKFYQDIFAQGGKADQRKMELLTPIYDKINKAIEVLGKRENYTMIFNAQGLLYAKQEMDITDEVLKILKAGVESSSTSGGTGTAAPKR</sequence>
<dbReference type="SUPFAM" id="SSF111384">
    <property type="entry name" value="OmpH-like"/>
    <property type="match status" value="1"/>
</dbReference>
<evidence type="ECO:0000256" key="2">
    <source>
        <dbReference type="ARBA" id="ARBA00022729"/>
    </source>
</evidence>
<keyword evidence="2" id="KW-0732">Signal</keyword>
<evidence type="ECO:0000256" key="1">
    <source>
        <dbReference type="ARBA" id="ARBA00009091"/>
    </source>
</evidence>
<comment type="caution">
    <text evidence="4">The sequence shown here is derived from an EMBL/GenBank/DDBJ whole genome shotgun (WGS) entry which is preliminary data.</text>
</comment>
<dbReference type="PANTHER" id="PTHR35089">
    <property type="entry name" value="CHAPERONE PROTEIN SKP"/>
    <property type="match status" value="1"/>
</dbReference>
<keyword evidence="3" id="KW-0175">Coiled coil</keyword>
<proteinExistence type="inferred from homology"/>
<dbReference type="Gene3D" id="3.30.910.20">
    <property type="entry name" value="Skp domain"/>
    <property type="match status" value="1"/>
</dbReference>
<organism evidence="4 5">
    <name type="scientific">Candidatus Glassbacteria bacterium GWA2_58_10</name>
    <dbReference type="NCBI Taxonomy" id="1817865"/>
    <lineage>
        <taxon>Bacteria</taxon>
        <taxon>Candidatus Glassiibacteriota</taxon>
    </lineage>
</organism>
<evidence type="ECO:0000256" key="3">
    <source>
        <dbReference type="SAM" id="Coils"/>
    </source>
</evidence>
<protein>
    <recommendedName>
        <fullName evidence="6">Molecular chaperone Skp</fullName>
    </recommendedName>
</protein>